<dbReference type="PANTHER" id="PTHR33630:SF9">
    <property type="entry name" value="CUTINASE 4"/>
    <property type="match status" value="1"/>
</dbReference>
<dbReference type="SUPFAM" id="SSF53474">
    <property type="entry name" value="alpha/beta-Hydrolases"/>
    <property type="match status" value="1"/>
</dbReference>
<dbReference type="OrthoDB" id="3690529at2"/>
<reference evidence="7 8" key="1">
    <citation type="submission" date="2017-10" db="EMBL/GenBank/DDBJ databases">
        <title>Draft genome sequences of strains TRE 1, TRE 9, TRE H and TRI 7, isolated from tamarins, belonging to four potential novel Bifidobacterium species.</title>
        <authorList>
            <person name="Mattarelli P."/>
            <person name="Modesto M."/>
            <person name="Puglisi E."/>
            <person name="Morelli L."/>
            <person name="Spezio C."/>
            <person name="Bonetti A."/>
            <person name="Sandri C."/>
        </authorList>
    </citation>
    <scope>NUCLEOTIDE SEQUENCE [LARGE SCALE GENOMIC DNA]</scope>
    <source>
        <strain evidence="8">TRE1</strain>
    </source>
</reference>
<evidence type="ECO:0000256" key="6">
    <source>
        <dbReference type="SAM" id="Phobius"/>
    </source>
</evidence>
<evidence type="ECO:0000256" key="3">
    <source>
        <dbReference type="ARBA" id="ARBA00022801"/>
    </source>
</evidence>
<gene>
    <name evidence="7" type="ORF">CS006_03285</name>
</gene>
<sequence length="348" mass="35289">MNSQSLLSDCCRFGEFGDVSQWMAVRIRVGCMMLVNFPQSGAGGKECAMGMNPRIVRALHNAAVMCVVIAVMVAMAALGACGSPAGSGPAGSSGSSSSASASASAGSSAGEPGGSSPGDSAESSSGASGGSSSAKRDWGDSGCSKQGVRVIMARGTNESADNGLLNPVAKQISAAFGGDVQITSLDYPATFDVDSVDTGVGRLVAMLNGQAQQCPAQKTVLMGFSQGAIVVGDALVAPRNRFDPSGNKDELTAAAGKSIAAVVMYGDPRFNGRAAYNRGTFDAAVNGSFSPRGTGELDAYKDRIADFCAAKDIVCQQGGEQQEHARYFSDGSQTQGAQFAIAKVRAAK</sequence>
<dbReference type="Gene3D" id="3.40.50.1820">
    <property type="entry name" value="alpha/beta hydrolase"/>
    <property type="match status" value="1"/>
</dbReference>
<keyword evidence="8" id="KW-1185">Reference proteome</keyword>
<dbReference type="Pfam" id="PF01083">
    <property type="entry name" value="Cutinase"/>
    <property type="match status" value="1"/>
</dbReference>
<evidence type="ECO:0000313" key="7">
    <source>
        <dbReference type="EMBL" id="PJM74168.1"/>
    </source>
</evidence>
<evidence type="ECO:0000256" key="4">
    <source>
        <dbReference type="ARBA" id="ARBA00023157"/>
    </source>
</evidence>
<organism evidence="7 8">
    <name type="scientific">Bifidobacterium primatium</name>
    <dbReference type="NCBI Taxonomy" id="2045438"/>
    <lineage>
        <taxon>Bacteria</taxon>
        <taxon>Bacillati</taxon>
        <taxon>Actinomycetota</taxon>
        <taxon>Actinomycetes</taxon>
        <taxon>Bifidobacteriales</taxon>
        <taxon>Bifidobacteriaceae</taxon>
        <taxon>Bifidobacterium</taxon>
    </lineage>
</organism>
<dbReference type="AlphaFoldDB" id="A0A2M9HBH8"/>
<evidence type="ECO:0000256" key="2">
    <source>
        <dbReference type="ARBA" id="ARBA00022487"/>
    </source>
</evidence>
<keyword evidence="6" id="KW-0472">Membrane</keyword>
<comment type="caution">
    <text evidence="7">The sequence shown here is derived from an EMBL/GenBank/DDBJ whole genome shotgun (WGS) entry which is preliminary data.</text>
</comment>
<evidence type="ECO:0000313" key="8">
    <source>
        <dbReference type="Proteomes" id="UP000229095"/>
    </source>
</evidence>
<dbReference type="Proteomes" id="UP000229095">
    <property type="component" value="Unassembled WGS sequence"/>
</dbReference>
<comment type="similarity">
    <text evidence="1">Belongs to the cutinase family.</text>
</comment>
<evidence type="ECO:0000256" key="5">
    <source>
        <dbReference type="SAM" id="MobiDB-lite"/>
    </source>
</evidence>
<feature type="compositionally biased region" description="Low complexity" evidence="5">
    <location>
        <begin position="87"/>
        <end position="110"/>
    </location>
</feature>
<protein>
    <recommendedName>
        <fullName evidence="9">Cutinase</fullName>
    </recommendedName>
</protein>
<accession>A0A2M9HBH8</accession>
<dbReference type="InterPro" id="IPR000675">
    <property type="entry name" value="Cutinase/axe"/>
</dbReference>
<keyword evidence="2" id="KW-0719">Serine esterase</keyword>
<name>A0A2M9HBH8_9BIFI</name>
<keyword evidence="6" id="KW-0812">Transmembrane</keyword>
<feature type="region of interest" description="Disordered" evidence="5">
    <location>
        <begin position="87"/>
        <end position="143"/>
    </location>
</feature>
<dbReference type="PANTHER" id="PTHR33630">
    <property type="entry name" value="CUTINASE RV1984C-RELATED-RELATED"/>
    <property type="match status" value="1"/>
</dbReference>
<evidence type="ECO:0008006" key="9">
    <source>
        <dbReference type="Google" id="ProtNLM"/>
    </source>
</evidence>
<evidence type="ECO:0000256" key="1">
    <source>
        <dbReference type="ARBA" id="ARBA00007534"/>
    </source>
</evidence>
<proteinExistence type="inferred from homology"/>
<dbReference type="SMART" id="SM01110">
    <property type="entry name" value="Cutinase"/>
    <property type="match status" value="1"/>
</dbReference>
<dbReference type="GO" id="GO:0052689">
    <property type="term" value="F:carboxylic ester hydrolase activity"/>
    <property type="evidence" value="ECO:0007669"/>
    <property type="project" value="UniProtKB-KW"/>
</dbReference>
<feature type="compositionally biased region" description="Low complexity" evidence="5">
    <location>
        <begin position="117"/>
        <end position="133"/>
    </location>
</feature>
<dbReference type="InterPro" id="IPR029058">
    <property type="entry name" value="AB_hydrolase_fold"/>
</dbReference>
<feature type="transmembrane region" description="Helical" evidence="6">
    <location>
        <begin position="58"/>
        <end position="80"/>
    </location>
</feature>
<dbReference type="EMBL" id="PEBI01000001">
    <property type="protein sequence ID" value="PJM74168.1"/>
    <property type="molecule type" value="Genomic_DNA"/>
</dbReference>
<keyword evidence="4" id="KW-1015">Disulfide bond</keyword>
<keyword evidence="3" id="KW-0378">Hydrolase</keyword>
<keyword evidence="6" id="KW-1133">Transmembrane helix</keyword>